<dbReference type="GO" id="GO:0050291">
    <property type="term" value="F:sphingosine N-acyltransferase activity"/>
    <property type="evidence" value="ECO:0007669"/>
    <property type="project" value="InterPro"/>
</dbReference>
<feature type="compositionally biased region" description="Basic and acidic residues" evidence="10">
    <location>
        <begin position="392"/>
        <end position="403"/>
    </location>
</feature>
<dbReference type="SMART" id="SM00724">
    <property type="entry name" value="TLC"/>
    <property type="match status" value="1"/>
</dbReference>
<dbReference type="GO" id="GO:0046513">
    <property type="term" value="P:ceramide biosynthetic process"/>
    <property type="evidence" value="ECO:0007669"/>
    <property type="project" value="InterPro"/>
</dbReference>
<feature type="transmembrane region" description="Helical" evidence="11">
    <location>
        <begin position="64"/>
        <end position="81"/>
    </location>
</feature>
<keyword evidence="8" id="KW-0325">Glycoprotein</keyword>
<protein>
    <submittedName>
        <fullName evidence="13">Longevity assurance proteins LAG1/LAC1</fullName>
    </submittedName>
</protein>
<organism evidence="13 14">
    <name type="scientific">Canariomyces notabilis</name>
    <dbReference type="NCBI Taxonomy" id="2074819"/>
    <lineage>
        <taxon>Eukaryota</taxon>
        <taxon>Fungi</taxon>
        <taxon>Dikarya</taxon>
        <taxon>Ascomycota</taxon>
        <taxon>Pezizomycotina</taxon>
        <taxon>Sordariomycetes</taxon>
        <taxon>Sordariomycetidae</taxon>
        <taxon>Sordariales</taxon>
        <taxon>Chaetomiaceae</taxon>
        <taxon>Canariomyces</taxon>
    </lineage>
</organism>
<dbReference type="InterPro" id="IPR016439">
    <property type="entry name" value="Lag1/Lac1-like"/>
</dbReference>
<evidence type="ECO:0000256" key="8">
    <source>
        <dbReference type="ARBA" id="ARBA00023180"/>
    </source>
</evidence>
<reference evidence="13" key="2">
    <citation type="submission" date="2023-05" db="EMBL/GenBank/DDBJ databases">
        <authorList>
            <consortium name="Lawrence Berkeley National Laboratory"/>
            <person name="Steindorff A."/>
            <person name="Hensen N."/>
            <person name="Bonometti L."/>
            <person name="Westerberg I."/>
            <person name="Brannstrom I.O."/>
            <person name="Guillou S."/>
            <person name="Cros-Aarteil S."/>
            <person name="Calhoun S."/>
            <person name="Haridas S."/>
            <person name="Kuo A."/>
            <person name="Mondo S."/>
            <person name="Pangilinan J."/>
            <person name="Riley R."/>
            <person name="Labutti K."/>
            <person name="Andreopoulos B."/>
            <person name="Lipzen A."/>
            <person name="Chen C."/>
            <person name="Yanf M."/>
            <person name="Daum C."/>
            <person name="Ng V."/>
            <person name="Clum A."/>
            <person name="Ohm R."/>
            <person name="Martin F."/>
            <person name="Silar P."/>
            <person name="Natvig D."/>
            <person name="Lalanne C."/>
            <person name="Gautier V."/>
            <person name="Ament-Velasquez S.L."/>
            <person name="Kruys A."/>
            <person name="Hutchinson M.I."/>
            <person name="Powell A.J."/>
            <person name="Barry K."/>
            <person name="Miller A.N."/>
            <person name="Grigoriev I.V."/>
            <person name="Debuchy R."/>
            <person name="Gladieux P."/>
            <person name="Thoren M.H."/>
            <person name="Johannesson H."/>
        </authorList>
    </citation>
    <scope>NUCLEOTIDE SEQUENCE</scope>
    <source>
        <strain evidence="13">CBS 508.74</strain>
    </source>
</reference>
<evidence type="ECO:0000256" key="2">
    <source>
        <dbReference type="ARBA" id="ARBA00009808"/>
    </source>
</evidence>
<dbReference type="InterPro" id="IPR006634">
    <property type="entry name" value="TLC-dom"/>
</dbReference>
<reference evidence="13" key="1">
    <citation type="journal article" date="2023" name="Mol. Phylogenet. Evol.">
        <title>Genome-scale phylogeny and comparative genomics of the fungal order Sordariales.</title>
        <authorList>
            <person name="Hensen N."/>
            <person name="Bonometti L."/>
            <person name="Westerberg I."/>
            <person name="Brannstrom I.O."/>
            <person name="Guillou S."/>
            <person name="Cros-Aarteil S."/>
            <person name="Calhoun S."/>
            <person name="Haridas S."/>
            <person name="Kuo A."/>
            <person name="Mondo S."/>
            <person name="Pangilinan J."/>
            <person name="Riley R."/>
            <person name="LaButti K."/>
            <person name="Andreopoulos B."/>
            <person name="Lipzen A."/>
            <person name="Chen C."/>
            <person name="Yan M."/>
            <person name="Daum C."/>
            <person name="Ng V."/>
            <person name="Clum A."/>
            <person name="Steindorff A."/>
            <person name="Ohm R.A."/>
            <person name="Martin F."/>
            <person name="Silar P."/>
            <person name="Natvig D.O."/>
            <person name="Lalanne C."/>
            <person name="Gautier V."/>
            <person name="Ament-Velasquez S.L."/>
            <person name="Kruys A."/>
            <person name="Hutchinson M.I."/>
            <person name="Powell A.J."/>
            <person name="Barry K."/>
            <person name="Miller A.N."/>
            <person name="Grigoriev I.V."/>
            <person name="Debuchy R."/>
            <person name="Gladieux P."/>
            <person name="Hiltunen Thoren M."/>
            <person name="Johannesson H."/>
        </authorList>
    </citation>
    <scope>NUCLEOTIDE SEQUENCE</scope>
    <source>
        <strain evidence="13">CBS 508.74</strain>
    </source>
</reference>
<dbReference type="RefSeq" id="XP_064668634.1">
    <property type="nucleotide sequence ID" value="XM_064808731.1"/>
</dbReference>
<evidence type="ECO:0000259" key="12">
    <source>
        <dbReference type="PROSITE" id="PS50922"/>
    </source>
</evidence>
<feature type="transmembrane region" description="Helical" evidence="11">
    <location>
        <begin position="285"/>
        <end position="302"/>
    </location>
</feature>
<feature type="region of interest" description="Disordered" evidence="10">
    <location>
        <begin position="1"/>
        <end position="24"/>
    </location>
</feature>
<feature type="region of interest" description="Disordered" evidence="10">
    <location>
        <begin position="373"/>
        <end position="403"/>
    </location>
</feature>
<keyword evidence="14" id="KW-1185">Reference proteome</keyword>
<feature type="transmembrane region" description="Helical" evidence="11">
    <location>
        <begin position="203"/>
        <end position="221"/>
    </location>
</feature>
<evidence type="ECO:0000256" key="11">
    <source>
        <dbReference type="SAM" id="Phobius"/>
    </source>
</evidence>
<dbReference type="EMBL" id="MU853347">
    <property type="protein sequence ID" value="KAK4111064.1"/>
    <property type="molecule type" value="Genomic_DNA"/>
</dbReference>
<evidence type="ECO:0000256" key="7">
    <source>
        <dbReference type="ARBA" id="ARBA00023136"/>
    </source>
</evidence>
<evidence type="ECO:0000313" key="14">
    <source>
        <dbReference type="Proteomes" id="UP001302812"/>
    </source>
</evidence>
<dbReference type="PROSITE" id="PS50922">
    <property type="entry name" value="TLC"/>
    <property type="match status" value="1"/>
</dbReference>
<dbReference type="PANTHER" id="PTHR12560">
    <property type="entry name" value="LONGEVITY ASSURANCE FACTOR 1 LAG1"/>
    <property type="match status" value="1"/>
</dbReference>
<sequence>MTRLDPFPQLSTVDAGGLSHRRSNVKRNSQDLAGHAGPMQPVIHDQSSKLRKKSRGSLRLSRRTWVLPLLLMLTFITLYAINPSESNIFRHFLFLSYKLDDQDDQYGKGPWDFAILCSYTILLTFARGFLMQEVLRPLGRLGGIKSRRKLSRFMEQMYTVYYMGFVGLLGLYTMKRTPGLWYFETRAMYESYPHLSHDAVFKSYYLMQAAFSVQQALIMLLGQEERRKDFQELVAHHAIALALIWISYRYHFTYLGLAVFVSHDISDFCLAMSKSLNYLKHRAQIASFLLCIATWIYLRHYINLRILYSIATEYATIGPFGVNPEAGEYKCRLSQTVTFALLAMLQGLNLFWLYLLLRGAYRYFATGVARDDRSEADESEGGPEPWVADESQGGKEERKGVEV</sequence>
<feature type="transmembrane region" description="Helical" evidence="11">
    <location>
        <begin position="113"/>
        <end position="135"/>
    </location>
</feature>
<dbReference type="PANTHER" id="PTHR12560:SF11">
    <property type="entry name" value="CERAMIDE SYNTHASE LAC1-RELATED"/>
    <property type="match status" value="1"/>
</dbReference>
<keyword evidence="6 11" id="KW-1133">Transmembrane helix</keyword>
<gene>
    <name evidence="13" type="ORF">N656DRAFT_167337</name>
</gene>
<keyword evidence="3" id="KW-0808">Transferase</keyword>
<dbReference type="Pfam" id="PF03798">
    <property type="entry name" value="TRAM_LAG1_CLN8"/>
    <property type="match status" value="1"/>
</dbReference>
<proteinExistence type="inferred from homology"/>
<evidence type="ECO:0000313" key="13">
    <source>
        <dbReference type="EMBL" id="KAK4111064.1"/>
    </source>
</evidence>
<accession>A0AAN6QN09</accession>
<comment type="similarity">
    <text evidence="2">Belongs to the sphingosine N-acyltransferase family.</text>
</comment>
<keyword evidence="4 9" id="KW-0812">Transmembrane</keyword>
<evidence type="ECO:0000256" key="3">
    <source>
        <dbReference type="ARBA" id="ARBA00022679"/>
    </source>
</evidence>
<evidence type="ECO:0000256" key="10">
    <source>
        <dbReference type="SAM" id="MobiDB-lite"/>
    </source>
</evidence>
<name>A0AAN6QN09_9PEZI</name>
<evidence type="ECO:0000256" key="6">
    <source>
        <dbReference type="ARBA" id="ARBA00022989"/>
    </source>
</evidence>
<keyword evidence="5" id="KW-0256">Endoplasmic reticulum</keyword>
<evidence type="ECO:0000256" key="4">
    <source>
        <dbReference type="ARBA" id="ARBA00022692"/>
    </source>
</evidence>
<evidence type="ECO:0000256" key="9">
    <source>
        <dbReference type="PROSITE-ProRule" id="PRU00205"/>
    </source>
</evidence>
<comment type="subcellular location">
    <subcellularLocation>
        <location evidence="1">Endoplasmic reticulum membrane</location>
        <topology evidence="1">Multi-pass membrane protein</topology>
    </subcellularLocation>
</comment>
<evidence type="ECO:0000256" key="5">
    <source>
        <dbReference type="ARBA" id="ARBA00022824"/>
    </source>
</evidence>
<evidence type="ECO:0000256" key="1">
    <source>
        <dbReference type="ARBA" id="ARBA00004477"/>
    </source>
</evidence>
<dbReference type="AlphaFoldDB" id="A0AAN6QN09"/>
<feature type="transmembrane region" description="Helical" evidence="11">
    <location>
        <begin position="337"/>
        <end position="357"/>
    </location>
</feature>
<keyword evidence="7 9" id="KW-0472">Membrane</keyword>
<dbReference type="GeneID" id="89932854"/>
<feature type="domain" description="TLC" evidence="12">
    <location>
        <begin position="148"/>
        <end position="365"/>
    </location>
</feature>
<dbReference type="Proteomes" id="UP001302812">
    <property type="component" value="Unassembled WGS sequence"/>
</dbReference>
<comment type="caution">
    <text evidence="13">The sequence shown here is derived from an EMBL/GenBank/DDBJ whole genome shotgun (WGS) entry which is preliminary data.</text>
</comment>
<dbReference type="GO" id="GO:0005789">
    <property type="term" value="C:endoplasmic reticulum membrane"/>
    <property type="evidence" value="ECO:0007669"/>
    <property type="project" value="UniProtKB-SubCell"/>
</dbReference>
<feature type="transmembrane region" description="Helical" evidence="11">
    <location>
        <begin position="156"/>
        <end position="174"/>
    </location>
</feature>